<proteinExistence type="predicted"/>
<dbReference type="EMBL" id="GBXM01029192">
    <property type="protein sequence ID" value="JAH79385.1"/>
    <property type="molecule type" value="Transcribed_RNA"/>
</dbReference>
<name>A0A0E9VPU9_ANGAN</name>
<reference evidence="1" key="1">
    <citation type="submission" date="2014-11" db="EMBL/GenBank/DDBJ databases">
        <authorList>
            <person name="Amaro Gonzalez C."/>
        </authorList>
    </citation>
    <scope>NUCLEOTIDE SEQUENCE</scope>
</reference>
<accession>A0A0E9VPU9</accession>
<dbReference type="AlphaFoldDB" id="A0A0E9VPU9"/>
<protein>
    <submittedName>
        <fullName evidence="1">Uncharacterized protein</fullName>
    </submittedName>
</protein>
<reference evidence="1" key="2">
    <citation type="journal article" date="2015" name="Fish Shellfish Immunol.">
        <title>Early steps in the European eel (Anguilla anguilla)-Vibrio vulnificus interaction in the gills: Role of the RtxA13 toxin.</title>
        <authorList>
            <person name="Callol A."/>
            <person name="Pajuelo D."/>
            <person name="Ebbesson L."/>
            <person name="Teles M."/>
            <person name="MacKenzie S."/>
            <person name="Amaro C."/>
        </authorList>
    </citation>
    <scope>NUCLEOTIDE SEQUENCE</scope>
</reference>
<organism evidence="1">
    <name type="scientific">Anguilla anguilla</name>
    <name type="common">European freshwater eel</name>
    <name type="synonym">Muraena anguilla</name>
    <dbReference type="NCBI Taxonomy" id="7936"/>
    <lineage>
        <taxon>Eukaryota</taxon>
        <taxon>Metazoa</taxon>
        <taxon>Chordata</taxon>
        <taxon>Craniata</taxon>
        <taxon>Vertebrata</taxon>
        <taxon>Euteleostomi</taxon>
        <taxon>Actinopterygii</taxon>
        <taxon>Neopterygii</taxon>
        <taxon>Teleostei</taxon>
        <taxon>Anguilliformes</taxon>
        <taxon>Anguillidae</taxon>
        <taxon>Anguilla</taxon>
    </lineage>
</organism>
<evidence type="ECO:0000313" key="1">
    <source>
        <dbReference type="EMBL" id="JAH79385.1"/>
    </source>
</evidence>
<sequence>MLWYACLLEREKRKRLMPTLRGKCKKRARPKQNGILN</sequence>